<dbReference type="AlphaFoldDB" id="A0A154UZD3"/>
<evidence type="ECO:0000259" key="3">
    <source>
        <dbReference type="Pfam" id="PF07687"/>
    </source>
</evidence>
<dbReference type="SUPFAM" id="SSF53187">
    <property type="entry name" value="Zn-dependent exopeptidases"/>
    <property type="match status" value="1"/>
</dbReference>
<dbReference type="OrthoDB" id="9777385at2"/>
<dbReference type="Gene3D" id="3.30.70.360">
    <property type="match status" value="1"/>
</dbReference>
<evidence type="ECO:0000256" key="2">
    <source>
        <dbReference type="PIRSR" id="PIRSR005962-1"/>
    </source>
</evidence>
<gene>
    <name evidence="4" type="ORF">AWH51_13285</name>
</gene>
<dbReference type="Gene3D" id="3.40.630.10">
    <property type="entry name" value="Zn peptidases"/>
    <property type="match status" value="1"/>
</dbReference>
<dbReference type="PANTHER" id="PTHR11014">
    <property type="entry name" value="PEPTIDASE M20 FAMILY MEMBER"/>
    <property type="match status" value="1"/>
</dbReference>
<feature type="binding site" evidence="2">
    <location>
        <position position="174"/>
    </location>
    <ligand>
        <name>Mn(2+)</name>
        <dbReference type="ChEBI" id="CHEBI:29035"/>
        <label>2</label>
    </ligand>
</feature>
<dbReference type="InterPro" id="IPR017439">
    <property type="entry name" value="Amidohydrolase"/>
</dbReference>
<organism evidence="4 5">
    <name type="scientific">Clavibacter tessellarius</name>
    <dbReference type="NCBI Taxonomy" id="31965"/>
    <lineage>
        <taxon>Bacteria</taxon>
        <taxon>Bacillati</taxon>
        <taxon>Actinomycetota</taxon>
        <taxon>Actinomycetes</taxon>
        <taxon>Micrococcales</taxon>
        <taxon>Microbacteriaceae</taxon>
        <taxon>Clavibacter</taxon>
    </lineage>
</organism>
<evidence type="ECO:0000313" key="5">
    <source>
        <dbReference type="Proteomes" id="UP000076218"/>
    </source>
</evidence>
<dbReference type="SUPFAM" id="SSF55031">
    <property type="entry name" value="Bacterial exopeptidase dimerisation domain"/>
    <property type="match status" value="1"/>
</dbReference>
<keyword evidence="2" id="KW-0479">Metal-binding</keyword>
<evidence type="ECO:0000313" key="4">
    <source>
        <dbReference type="EMBL" id="KZC94488.1"/>
    </source>
</evidence>
<feature type="binding site" evidence="2">
    <location>
        <position position="379"/>
    </location>
    <ligand>
        <name>Mn(2+)</name>
        <dbReference type="ChEBI" id="CHEBI:29035"/>
        <label>2</label>
    </ligand>
</feature>
<dbReference type="EMBL" id="LQXA01000042">
    <property type="protein sequence ID" value="KZC94488.1"/>
    <property type="molecule type" value="Genomic_DNA"/>
</dbReference>
<dbReference type="PIRSF" id="PIRSF005962">
    <property type="entry name" value="Pept_M20D_amidohydro"/>
    <property type="match status" value="1"/>
</dbReference>
<feature type="binding site" evidence="2">
    <location>
        <position position="113"/>
    </location>
    <ligand>
        <name>Mn(2+)</name>
        <dbReference type="ChEBI" id="CHEBI:29035"/>
        <label>2</label>
    </ligand>
</feature>
<accession>A0A154UZD3</accession>
<evidence type="ECO:0000256" key="1">
    <source>
        <dbReference type="ARBA" id="ARBA00022801"/>
    </source>
</evidence>
<reference evidence="4 5" key="1">
    <citation type="submission" date="2016-01" db="EMBL/GenBank/DDBJ databases">
        <title>Draft genome sequence of Clavibacter michiganensis subsp. tessellarius DOAB 609.</title>
        <authorList>
            <person name="Tambong J.T."/>
        </authorList>
    </citation>
    <scope>NUCLEOTIDE SEQUENCE [LARGE SCALE GENOMIC DNA]</scope>
    <source>
        <strain evidence="4 5">DOAB 609</strain>
    </source>
</reference>
<name>A0A154UZD3_9MICO</name>
<dbReference type="NCBIfam" id="TIGR01891">
    <property type="entry name" value="amidohydrolases"/>
    <property type="match status" value="1"/>
</dbReference>
<dbReference type="PANTHER" id="PTHR11014:SF63">
    <property type="entry name" value="METALLOPEPTIDASE, PUTATIVE (AFU_ORTHOLOGUE AFUA_6G09600)-RELATED"/>
    <property type="match status" value="1"/>
</dbReference>
<proteinExistence type="predicted"/>
<dbReference type="GO" id="GO:0050118">
    <property type="term" value="F:N-acetyldiaminopimelate deacetylase activity"/>
    <property type="evidence" value="ECO:0007669"/>
    <property type="project" value="UniProtKB-ARBA"/>
</dbReference>
<dbReference type="GO" id="GO:0019877">
    <property type="term" value="P:diaminopimelate biosynthetic process"/>
    <property type="evidence" value="ECO:0007669"/>
    <property type="project" value="UniProtKB-ARBA"/>
</dbReference>
<sequence>MDVHPGVTLLDDDVRDAHELFRSLHAHPELSMQEHATAAAIEAYLEAIGAETSRCGGTGVVGILRNGDGPVVAFRADTDGLPILEETGLAHASRDTGIDPSGKEVPTMHGCGHDFHVAAALTTAQALAANRDAWAGTIVFVFQPGEETGEGARAMLADGLWERAPRPEVVLGQHVFPLPVGMVATREGAFMSMSDSWRVTVRGRGAHGSQPQNSIDPIVAASAIVLRLQTVVARELDPQAAAVVTVGTFQAGTKENIIPEHAVLGLSIRTFDPAVRERVLASVRRIILAEATASGAPEPEIEEIVSFPLNRNDPEATRGVVAALTAQLGEDMVKESPPIMGSEDFGILGEAIGVPTVYWAFGGVEPEAFGGATPPPGNHTPQFAPTMAGTIETGVKAATAALLSRVGTARG</sequence>
<comment type="caution">
    <text evidence="4">The sequence shown here is derived from an EMBL/GenBank/DDBJ whole genome shotgun (WGS) entry which is preliminary data.</text>
</comment>
<dbReference type="Pfam" id="PF07687">
    <property type="entry name" value="M20_dimer"/>
    <property type="match status" value="1"/>
</dbReference>
<dbReference type="RefSeq" id="WP_063072193.1">
    <property type="nucleotide sequence ID" value="NZ_LQXA01000042.1"/>
</dbReference>
<feature type="binding site" evidence="2">
    <location>
        <position position="147"/>
    </location>
    <ligand>
        <name>Mn(2+)</name>
        <dbReference type="ChEBI" id="CHEBI:29035"/>
        <label>2</label>
    </ligand>
</feature>
<comment type="cofactor">
    <cofactor evidence="2">
        <name>Mn(2+)</name>
        <dbReference type="ChEBI" id="CHEBI:29035"/>
    </cofactor>
    <text evidence="2">The Mn(2+) ion enhances activity.</text>
</comment>
<dbReference type="Proteomes" id="UP000076218">
    <property type="component" value="Unassembled WGS sequence"/>
</dbReference>
<dbReference type="InterPro" id="IPR036264">
    <property type="entry name" value="Bact_exopeptidase_dim_dom"/>
</dbReference>
<keyword evidence="1 4" id="KW-0378">Hydrolase</keyword>
<feature type="binding site" evidence="2">
    <location>
        <position position="111"/>
    </location>
    <ligand>
        <name>Mn(2+)</name>
        <dbReference type="ChEBI" id="CHEBI:29035"/>
        <label>2</label>
    </ligand>
</feature>
<dbReference type="GO" id="GO:0046872">
    <property type="term" value="F:metal ion binding"/>
    <property type="evidence" value="ECO:0007669"/>
    <property type="project" value="UniProtKB-KW"/>
</dbReference>
<dbReference type="InterPro" id="IPR011650">
    <property type="entry name" value="Peptidase_M20_dimer"/>
</dbReference>
<protein>
    <submittedName>
        <fullName evidence="4">Amidohydrolase</fullName>
    </submittedName>
</protein>
<keyword evidence="2" id="KW-0464">Manganese</keyword>
<dbReference type="FunFam" id="3.30.70.360:FF:000001">
    <property type="entry name" value="N-acetyldiaminopimelate deacetylase"/>
    <property type="match status" value="1"/>
</dbReference>
<dbReference type="STRING" id="31965.AWH51_13285"/>
<feature type="domain" description="Peptidase M20 dimerisation" evidence="3">
    <location>
        <begin position="196"/>
        <end position="290"/>
    </location>
</feature>
<dbReference type="Pfam" id="PF01546">
    <property type="entry name" value="Peptidase_M20"/>
    <property type="match status" value="1"/>
</dbReference>
<dbReference type="InterPro" id="IPR002933">
    <property type="entry name" value="Peptidase_M20"/>
</dbReference>